<keyword evidence="8" id="KW-0539">Nucleus</keyword>
<reference evidence="12" key="1">
    <citation type="journal article" date="2023" name="Mol. Ecol. Resour.">
        <title>Chromosome-level genome assembly of a triploid poplar Populus alba 'Berolinensis'.</title>
        <authorList>
            <person name="Chen S."/>
            <person name="Yu Y."/>
            <person name="Wang X."/>
            <person name="Wang S."/>
            <person name="Zhang T."/>
            <person name="Zhou Y."/>
            <person name="He R."/>
            <person name="Meng N."/>
            <person name="Wang Y."/>
            <person name="Liu W."/>
            <person name="Liu Z."/>
            <person name="Liu J."/>
            <person name="Guo Q."/>
            <person name="Huang H."/>
            <person name="Sederoff R.R."/>
            <person name="Wang G."/>
            <person name="Qu G."/>
            <person name="Chen S."/>
        </authorList>
    </citation>
    <scope>NUCLEOTIDE SEQUENCE</scope>
    <source>
        <strain evidence="12">SC-2020</strain>
    </source>
</reference>
<dbReference type="EMBL" id="JAQIZT010000007">
    <property type="protein sequence ID" value="KAJ6991562.1"/>
    <property type="molecule type" value="Genomic_DNA"/>
</dbReference>
<keyword evidence="7" id="KW-0804">Transcription</keyword>
<evidence type="ECO:0000256" key="1">
    <source>
        <dbReference type="ARBA" id="ARBA00004123"/>
    </source>
</evidence>
<evidence type="ECO:0000256" key="7">
    <source>
        <dbReference type="ARBA" id="ARBA00023163"/>
    </source>
</evidence>
<comment type="subcellular location">
    <subcellularLocation>
        <location evidence="1">Nucleus</location>
    </subcellularLocation>
</comment>
<keyword evidence="6" id="KW-0238">DNA-binding</keyword>
<dbReference type="InterPro" id="IPR036893">
    <property type="entry name" value="SBP_sf"/>
</dbReference>
<evidence type="ECO:0000256" key="4">
    <source>
        <dbReference type="ARBA" id="ARBA00022833"/>
    </source>
</evidence>
<dbReference type="SUPFAM" id="SSF103612">
    <property type="entry name" value="SBT domain"/>
    <property type="match status" value="1"/>
</dbReference>
<dbReference type="Pfam" id="PF03110">
    <property type="entry name" value="SBP"/>
    <property type="match status" value="1"/>
</dbReference>
<keyword evidence="5" id="KW-0805">Transcription regulation</keyword>
<dbReference type="GO" id="GO:0003677">
    <property type="term" value="F:DNA binding"/>
    <property type="evidence" value="ECO:0007669"/>
    <property type="project" value="UniProtKB-KW"/>
</dbReference>
<dbReference type="InterPro" id="IPR004333">
    <property type="entry name" value="SBP_dom"/>
</dbReference>
<gene>
    <name evidence="12" type="ORF">NC653_019665</name>
</gene>
<evidence type="ECO:0000313" key="12">
    <source>
        <dbReference type="EMBL" id="KAJ6991562.1"/>
    </source>
</evidence>
<organism evidence="12 13">
    <name type="scientific">Populus alba x Populus x berolinensis</name>
    <dbReference type="NCBI Taxonomy" id="444605"/>
    <lineage>
        <taxon>Eukaryota</taxon>
        <taxon>Viridiplantae</taxon>
        <taxon>Streptophyta</taxon>
        <taxon>Embryophyta</taxon>
        <taxon>Tracheophyta</taxon>
        <taxon>Spermatophyta</taxon>
        <taxon>Magnoliopsida</taxon>
        <taxon>eudicotyledons</taxon>
        <taxon>Gunneridae</taxon>
        <taxon>Pentapetalae</taxon>
        <taxon>rosids</taxon>
        <taxon>fabids</taxon>
        <taxon>Malpighiales</taxon>
        <taxon>Salicaceae</taxon>
        <taxon>Saliceae</taxon>
        <taxon>Populus</taxon>
    </lineage>
</organism>
<evidence type="ECO:0000256" key="8">
    <source>
        <dbReference type="ARBA" id="ARBA00023242"/>
    </source>
</evidence>
<dbReference type="FunFam" id="4.10.1100.10:FF:000001">
    <property type="entry name" value="Squamosa promoter-binding-like protein 14"/>
    <property type="match status" value="1"/>
</dbReference>
<name>A0AAD6VXR1_9ROSI</name>
<comment type="caution">
    <text evidence="12">The sequence shown here is derived from an EMBL/GenBank/DDBJ whole genome shotgun (WGS) entry which is preliminary data.</text>
</comment>
<feature type="region of interest" description="Disordered" evidence="10">
    <location>
        <begin position="148"/>
        <end position="169"/>
    </location>
</feature>
<dbReference type="PANTHER" id="PTHR31251:SF220">
    <property type="entry name" value="SBP-TYPE DOMAIN-CONTAINING PROTEIN"/>
    <property type="match status" value="1"/>
</dbReference>
<evidence type="ECO:0000256" key="9">
    <source>
        <dbReference type="PROSITE-ProRule" id="PRU00470"/>
    </source>
</evidence>
<dbReference type="GO" id="GO:0005634">
    <property type="term" value="C:nucleus"/>
    <property type="evidence" value="ECO:0007669"/>
    <property type="project" value="UniProtKB-SubCell"/>
</dbReference>
<dbReference type="PANTHER" id="PTHR31251">
    <property type="entry name" value="SQUAMOSA PROMOTER-BINDING-LIKE PROTEIN 4"/>
    <property type="match status" value="1"/>
</dbReference>
<evidence type="ECO:0000313" key="13">
    <source>
        <dbReference type="Proteomes" id="UP001164929"/>
    </source>
</evidence>
<keyword evidence="2" id="KW-0479">Metal-binding</keyword>
<evidence type="ECO:0000259" key="11">
    <source>
        <dbReference type="PROSITE" id="PS51141"/>
    </source>
</evidence>
<dbReference type="AlphaFoldDB" id="A0AAD6VXR1"/>
<accession>A0AAD6VXR1</accession>
<sequence>MDGKGKQIRMVMGRAVMKKDSADDSSDDEVYEQNQMGFMEDEFFESNKKKKVVVTAAAAAGGGRRVSSGGGGGMRCCQVEKCTANLTDAKQYHRRHKVCGHHAKAQVVLVAGIRQRFCQQCSRFHELSEFDDTKRSCRRRLAGHNERRRKNVVESHVEGSSRKVNGTHGTQLKDLGCSDADTLSLSSSSSSSSYYYYYVLLRLNTNANVTFVHSIAWVEIHLIERTCSARSSGKMAATALDFRVERGSRLCQQKAAAR</sequence>
<protein>
    <submittedName>
        <fullName evidence="12">Squamosa promoter-binding protein 1-like</fullName>
    </submittedName>
</protein>
<evidence type="ECO:0000256" key="3">
    <source>
        <dbReference type="ARBA" id="ARBA00022771"/>
    </source>
</evidence>
<evidence type="ECO:0000256" key="6">
    <source>
        <dbReference type="ARBA" id="ARBA00023125"/>
    </source>
</evidence>
<dbReference type="PROSITE" id="PS51141">
    <property type="entry name" value="ZF_SBP"/>
    <property type="match status" value="1"/>
</dbReference>
<keyword evidence="4" id="KW-0862">Zinc</keyword>
<evidence type="ECO:0000256" key="5">
    <source>
        <dbReference type="ARBA" id="ARBA00023015"/>
    </source>
</evidence>
<feature type="compositionally biased region" description="Basic and acidic residues" evidence="10">
    <location>
        <begin position="151"/>
        <end position="161"/>
    </location>
</feature>
<dbReference type="Proteomes" id="UP001164929">
    <property type="component" value="Chromosome 7"/>
</dbReference>
<evidence type="ECO:0000256" key="2">
    <source>
        <dbReference type="ARBA" id="ARBA00022723"/>
    </source>
</evidence>
<proteinExistence type="predicted"/>
<evidence type="ECO:0000256" key="10">
    <source>
        <dbReference type="SAM" id="MobiDB-lite"/>
    </source>
</evidence>
<feature type="domain" description="SBP-type" evidence="11">
    <location>
        <begin position="74"/>
        <end position="151"/>
    </location>
</feature>
<dbReference type="InterPro" id="IPR044817">
    <property type="entry name" value="SBP-like"/>
</dbReference>
<keyword evidence="3 9" id="KW-0863">Zinc-finger</keyword>
<keyword evidence="13" id="KW-1185">Reference proteome</keyword>
<dbReference type="GO" id="GO:0008270">
    <property type="term" value="F:zinc ion binding"/>
    <property type="evidence" value="ECO:0007669"/>
    <property type="project" value="UniProtKB-KW"/>
</dbReference>
<dbReference type="Gene3D" id="4.10.1100.10">
    <property type="entry name" value="Transcription factor, SBP-box domain"/>
    <property type="match status" value="1"/>
</dbReference>